<accession>A0AA37N501</accession>
<dbReference type="EMBL" id="BQNJ01000002">
    <property type="protein sequence ID" value="GKH03128.1"/>
    <property type="molecule type" value="Genomic_DNA"/>
</dbReference>
<organism evidence="2 3">
    <name type="scientific">Hungatella hathewayi</name>
    <dbReference type="NCBI Taxonomy" id="154046"/>
    <lineage>
        <taxon>Bacteria</taxon>
        <taxon>Bacillati</taxon>
        <taxon>Bacillota</taxon>
        <taxon>Clostridia</taxon>
        <taxon>Lachnospirales</taxon>
        <taxon>Lachnospiraceae</taxon>
        <taxon>Hungatella</taxon>
    </lineage>
</organism>
<evidence type="ECO:0000313" key="2">
    <source>
        <dbReference type="EMBL" id="GKH03128.1"/>
    </source>
</evidence>
<evidence type="ECO:0000256" key="1">
    <source>
        <dbReference type="SAM" id="Coils"/>
    </source>
</evidence>
<sequence length="245" mass="26549">MIMGIDMELAYQYGFGDTRTKAMLDQFQKLTGSEDLLVDSLLDRESYYYGKYIGDMIAMIANSGMTAAGIAAFIELLPAAAPIMSASFSGDIGVIQMVLSGGMIFEIEVAGAAGAGLGAGLYNIAAIKQRAYDNLDKAQNSGKGDSKTELTSSIDKDPRLVKAAEEMGKNERVQQEADHLIDELLKGNENPGLGSKNLFKDVSYLRGRNGARVFYRKTANGYEILGKADKANEQTVINILKKLYE</sequence>
<dbReference type="Proteomes" id="UP001055091">
    <property type="component" value="Unassembled WGS sequence"/>
</dbReference>
<keyword evidence="1" id="KW-0175">Coiled coil</keyword>
<gene>
    <name evidence="2" type="ORF">CE91St55_51090</name>
</gene>
<reference evidence="2" key="1">
    <citation type="submission" date="2022-01" db="EMBL/GenBank/DDBJ databases">
        <title>Novel bile acid biosynthetic pathways are enriched in the microbiome of centenarians.</title>
        <authorList>
            <person name="Sato Y."/>
            <person name="Atarashi K."/>
            <person name="Plichta R.D."/>
            <person name="Arai Y."/>
            <person name="Sasajima S."/>
            <person name="Kearney M.S."/>
            <person name="Suda W."/>
            <person name="Takeshita K."/>
            <person name="Sasaki T."/>
            <person name="Okamoto S."/>
            <person name="Skelly N.A."/>
            <person name="Okamura Y."/>
            <person name="Vlamakis H."/>
            <person name="Li Y."/>
            <person name="Tanoue T."/>
            <person name="Takei H."/>
            <person name="Nittono H."/>
            <person name="Narushima S."/>
            <person name="Irie J."/>
            <person name="Itoh H."/>
            <person name="Moriya K."/>
            <person name="Sugiura Y."/>
            <person name="Suematsu M."/>
            <person name="Moritoki N."/>
            <person name="Shibata S."/>
            <person name="Littman R.D."/>
            <person name="Fischbach A.M."/>
            <person name="Uwamino Y."/>
            <person name="Inoue T."/>
            <person name="Honda A."/>
            <person name="Hattori M."/>
            <person name="Murai T."/>
            <person name="Xavier J.R."/>
            <person name="Hirose N."/>
            <person name="Honda K."/>
        </authorList>
    </citation>
    <scope>NUCLEOTIDE SEQUENCE</scope>
    <source>
        <strain evidence="2">CE91-St55</strain>
    </source>
</reference>
<proteinExistence type="predicted"/>
<dbReference type="AlphaFoldDB" id="A0AA37N501"/>
<dbReference type="GeneID" id="93149351"/>
<comment type="caution">
    <text evidence="2">The sequence shown here is derived from an EMBL/GenBank/DDBJ whole genome shotgun (WGS) entry which is preliminary data.</text>
</comment>
<name>A0AA37N501_9FIRM</name>
<evidence type="ECO:0000313" key="3">
    <source>
        <dbReference type="Proteomes" id="UP001055091"/>
    </source>
</evidence>
<protein>
    <submittedName>
        <fullName evidence="2">Uncharacterized protein</fullName>
    </submittedName>
</protein>
<feature type="coiled-coil region" evidence="1">
    <location>
        <begin position="163"/>
        <end position="190"/>
    </location>
</feature>
<dbReference type="RefSeq" id="WP_006776698.1">
    <property type="nucleotide sequence ID" value="NZ_BQNJ01000002.1"/>
</dbReference>